<proteinExistence type="predicted"/>
<dbReference type="SUPFAM" id="SSF51735">
    <property type="entry name" value="NAD(P)-binding Rossmann-fold domains"/>
    <property type="match status" value="1"/>
</dbReference>
<dbReference type="Proteomes" id="UP000295281">
    <property type="component" value="Unassembled WGS sequence"/>
</dbReference>
<keyword evidence="4" id="KW-1185">Reference proteome</keyword>
<evidence type="ECO:0000256" key="1">
    <source>
        <dbReference type="ARBA" id="ARBA00022857"/>
    </source>
</evidence>
<dbReference type="RefSeq" id="WP_133740815.1">
    <property type="nucleotide sequence ID" value="NZ_SNYN01000004.1"/>
</dbReference>
<dbReference type="InterPro" id="IPR051164">
    <property type="entry name" value="NmrA-like_oxidored"/>
</dbReference>
<protein>
    <submittedName>
        <fullName evidence="3">Uncharacterized protein YbjT (DUF2867 family)</fullName>
    </submittedName>
</protein>
<name>A0A4R6V019_9ACTN</name>
<gene>
    <name evidence="3" type="ORF">EV190_10463</name>
</gene>
<organism evidence="3 4">
    <name type="scientific">Actinorugispora endophytica</name>
    <dbReference type="NCBI Taxonomy" id="1605990"/>
    <lineage>
        <taxon>Bacteria</taxon>
        <taxon>Bacillati</taxon>
        <taxon>Actinomycetota</taxon>
        <taxon>Actinomycetes</taxon>
        <taxon>Streptosporangiales</taxon>
        <taxon>Nocardiopsidaceae</taxon>
        <taxon>Actinorugispora</taxon>
    </lineage>
</organism>
<comment type="caution">
    <text evidence="3">The sequence shown here is derived from an EMBL/GenBank/DDBJ whole genome shotgun (WGS) entry which is preliminary data.</text>
</comment>
<sequence length="246" mass="25383">MRFVVIGGSGLIGSQVVRALAGAGHEAVPVSKSTGVDVVSGEGLAAALRGADVVVDVTNSPSFEDDAVMEFFRASTGNQLAAEAEAGVGHHVVLSIVGVDQVPGVGYYRAKAAQEDIVRGGRVPYSIVRATQFFEFVDDILSWTTDGDVVRLPSTLLQPAASADVAANLAEVAAGEPLNGVRDIAGPDVFRLDELGRLALASKNSGLSVVTDESAGLLGGIGDGVLTAGEGAVVLPTRYEEWLRRR</sequence>
<dbReference type="OrthoDB" id="9771302at2"/>
<accession>A0A4R6V019</accession>
<dbReference type="AlphaFoldDB" id="A0A4R6V019"/>
<dbReference type="EMBL" id="SNYN01000004">
    <property type="protein sequence ID" value="TDQ53274.1"/>
    <property type="molecule type" value="Genomic_DNA"/>
</dbReference>
<feature type="domain" description="NAD(P)-binding" evidence="2">
    <location>
        <begin position="7"/>
        <end position="135"/>
    </location>
</feature>
<evidence type="ECO:0000259" key="2">
    <source>
        <dbReference type="Pfam" id="PF13460"/>
    </source>
</evidence>
<evidence type="ECO:0000313" key="3">
    <source>
        <dbReference type="EMBL" id="TDQ53274.1"/>
    </source>
</evidence>
<dbReference type="PANTHER" id="PTHR42748">
    <property type="entry name" value="NITROGEN METABOLITE REPRESSION PROTEIN NMRA FAMILY MEMBER"/>
    <property type="match status" value="1"/>
</dbReference>
<dbReference type="Pfam" id="PF13460">
    <property type="entry name" value="NAD_binding_10"/>
    <property type="match status" value="1"/>
</dbReference>
<dbReference type="Gene3D" id="3.40.50.720">
    <property type="entry name" value="NAD(P)-binding Rossmann-like Domain"/>
    <property type="match status" value="1"/>
</dbReference>
<keyword evidence="1" id="KW-0521">NADP</keyword>
<dbReference type="PANTHER" id="PTHR42748:SF3">
    <property type="entry name" value="BLL4366 PROTEIN"/>
    <property type="match status" value="1"/>
</dbReference>
<reference evidence="3 4" key="1">
    <citation type="submission" date="2019-03" db="EMBL/GenBank/DDBJ databases">
        <title>Genomic Encyclopedia of Type Strains, Phase IV (KMG-IV): sequencing the most valuable type-strain genomes for metagenomic binning, comparative biology and taxonomic classification.</title>
        <authorList>
            <person name="Goeker M."/>
        </authorList>
    </citation>
    <scope>NUCLEOTIDE SEQUENCE [LARGE SCALE GENOMIC DNA]</scope>
    <source>
        <strain evidence="3 4">DSM 46770</strain>
    </source>
</reference>
<evidence type="ECO:0000313" key="4">
    <source>
        <dbReference type="Proteomes" id="UP000295281"/>
    </source>
</evidence>
<dbReference type="InterPro" id="IPR016040">
    <property type="entry name" value="NAD(P)-bd_dom"/>
</dbReference>
<dbReference type="InterPro" id="IPR036291">
    <property type="entry name" value="NAD(P)-bd_dom_sf"/>
</dbReference>